<sequence length="94" mass="11053">FRSWKNFIRYLLDIVVLYNHDINLHHSNNIIKLQSLIHNQFSSSRFKNLIKYSWYKSGYATEKPPEFDNSVDYCFKKCAAICNLCNASAVLRCA</sequence>
<dbReference type="InParanoid" id="E1ZYK8"/>
<dbReference type="OrthoDB" id="7548347at2759"/>
<dbReference type="Proteomes" id="UP000000311">
    <property type="component" value="Unassembled WGS sequence"/>
</dbReference>
<dbReference type="AlphaFoldDB" id="E1ZYK8"/>
<gene>
    <name evidence="2" type="ORF">EAG_09462</name>
</gene>
<organism evidence="3">
    <name type="scientific">Camponotus floridanus</name>
    <name type="common">Florida carpenter ant</name>
    <dbReference type="NCBI Taxonomy" id="104421"/>
    <lineage>
        <taxon>Eukaryota</taxon>
        <taxon>Metazoa</taxon>
        <taxon>Ecdysozoa</taxon>
        <taxon>Arthropoda</taxon>
        <taxon>Hexapoda</taxon>
        <taxon>Insecta</taxon>
        <taxon>Pterygota</taxon>
        <taxon>Neoptera</taxon>
        <taxon>Endopterygota</taxon>
        <taxon>Hymenoptera</taxon>
        <taxon>Apocrita</taxon>
        <taxon>Aculeata</taxon>
        <taxon>Formicoidea</taxon>
        <taxon>Formicidae</taxon>
        <taxon>Formicinae</taxon>
        <taxon>Camponotus</taxon>
    </lineage>
</organism>
<proteinExistence type="predicted"/>
<evidence type="ECO:0000313" key="3">
    <source>
        <dbReference type="Proteomes" id="UP000000311"/>
    </source>
</evidence>
<dbReference type="OMA" id="KCAAICN"/>
<dbReference type="InterPro" id="IPR007350">
    <property type="entry name" value="Transposase_Tc5_C"/>
</dbReference>
<feature type="non-terminal residue" evidence="2">
    <location>
        <position position="1"/>
    </location>
</feature>
<feature type="non-terminal residue" evidence="2">
    <location>
        <position position="94"/>
    </location>
</feature>
<reference evidence="2 3" key="1">
    <citation type="journal article" date="2010" name="Science">
        <title>Genomic comparison of the ants Camponotus floridanus and Harpegnathos saltator.</title>
        <authorList>
            <person name="Bonasio R."/>
            <person name="Zhang G."/>
            <person name="Ye C."/>
            <person name="Mutti N.S."/>
            <person name="Fang X."/>
            <person name="Qin N."/>
            <person name="Donahue G."/>
            <person name="Yang P."/>
            <person name="Li Q."/>
            <person name="Li C."/>
            <person name="Zhang P."/>
            <person name="Huang Z."/>
            <person name="Berger S.L."/>
            <person name="Reinberg D."/>
            <person name="Wang J."/>
            <person name="Liebig J."/>
        </authorList>
    </citation>
    <scope>NUCLEOTIDE SEQUENCE [LARGE SCALE GENOMIC DNA]</scope>
    <source>
        <strain evidence="3">C129</strain>
    </source>
</reference>
<dbReference type="Pfam" id="PF04236">
    <property type="entry name" value="Transp_Tc5_C"/>
    <property type="match status" value="1"/>
</dbReference>
<name>E1ZYK8_CAMFO</name>
<feature type="domain" description="Transposase Tc5 C-terminal" evidence="1">
    <location>
        <begin position="54"/>
        <end position="94"/>
    </location>
</feature>
<dbReference type="EMBL" id="GL435231">
    <property type="protein sequence ID" value="EFN73720.1"/>
    <property type="molecule type" value="Genomic_DNA"/>
</dbReference>
<keyword evidence="3" id="KW-1185">Reference proteome</keyword>
<accession>E1ZYK8</accession>
<evidence type="ECO:0000313" key="2">
    <source>
        <dbReference type="EMBL" id="EFN73720.1"/>
    </source>
</evidence>
<evidence type="ECO:0000259" key="1">
    <source>
        <dbReference type="Pfam" id="PF04236"/>
    </source>
</evidence>
<protein>
    <recommendedName>
        <fullName evidence="1">Transposase Tc5 C-terminal domain-containing protein</fullName>
    </recommendedName>
</protein>